<evidence type="ECO:0000313" key="13">
    <source>
        <dbReference type="EMBL" id="KAK3100260.1"/>
    </source>
</evidence>
<sequence length="627" mass="70515">MLILKMLQIVWSTGKIEVKFSRYINHGGTGVNGHCCDGRGIFCFSHCDHRFIICLDRTTGGKSLRRCYYGRKSSRDIPNRNTINFGRSIGGVPNPMVYSFKSWPGTAALKVDVYDVDDNEDDKVDFLYGKFSATAQRAKAGSKEKTHRLSTPRTLLDYKIRVYCDANYFGPKCEVYCVPQDDSSGHYTCDSATGKKICNEGWFGEKCDENRINECENIPPPCNEDQICNDTKSGYICTCPEGFWGEFCNQTNSTLCDNSLCLNNGTCILHSDGISCNCTESWTGEFCEIPMSEVDPCFINLCQNNANCIKIQNGYECECPETTQGFHCENTSVCHSDDDNPCEHGSECVRLNGSNGWYECLCEAGYSGVHCEHSLSTTTVQPVKLQIPDNTTVSSVEATTMIDNVTDHVTESEKRTTTTPIIDKTMAKIYLLAKVDKGNQDIEKSFARMIKDLLKLEKEPMIKLHTEIFKGDKGDIITEVEVTAMKEGIPIDLSHLQKLFLDPWNSNIQKYLPVPIYSDVPHTHPRLNTKQKALQQLHETSWIHKHWYVVLLGVLALVVGIIVLTGIIIFCRRKSQKVEEKPPTNIPTSSTGVKEVSPQSFENSLYFEMDHGRQNSSSRNTYSRNLT</sequence>
<dbReference type="CDD" id="cd00054">
    <property type="entry name" value="EGF_CA"/>
    <property type="match status" value="3"/>
</dbReference>
<feature type="disulfide bond" evidence="8">
    <location>
        <begin position="164"/>
        <end position="173"/>
    </location>
</feature>
<evidence type="ECO:0000256" key="5">
    <source>
        <dbReference type="ARBA" id="ARBA00022782"/>
    </source>
</evidence>
<proteinExistence type="predicted"/>
<evidence type="ECO:0000256" key="6">
    <source>
        <dbReference type="ARBA" id="ARBA00023157"/>
    </source>
</evidence>
<dbReference type="InterPro" id="IPR000152">
    <property type="entry name" value="EGF-type_Asp/Asn_hydroxyl_site"/>
</dbReference>
<feature type="disulfide bond" evidence="7">
    <location>
        <begin position="239"/>
        <end position="248"/>
    </location>
</feature>
<feature type="domain" description="DSL" evidence="12">
    <location>
        <begin position="162"/>
        <end position="207"/>
    </location>
</feature>
<feature type="disulfide bond" evidence="7">
    <location>
        <begin position="278"/>
        <end position="287"/>
    </location>
</feature>
<dbReference type="PROSITE" id="PS00010">
    <property type="entry name" value="ASX_HYDROXYL"/>
    <property type="match status" value="1"/>
</dbReference>
<evidence type="ECO:0000256" key="4">
    <source>
        <dbReference type="ARBA" id="ARBA00022737"/>
    </source>
</evidence>
<evidence type="ECO:0000259" key="12">
    <source>
        <dbReference type="PROSITE" id="PS51051"/>
    </source>
</evidence>
<dbReference type="InterPro" id="IPR001774">
    <property type="entry name" value="DSL"/>
</dbReference>
<dbReference type="Gene3D" id="2.60.40.3510">
    <property type="match status" value="1"/>
</dbReference>
<keyword evidence="14" id="KW-1185">Reference proteome</keyword>
<feature type="transmembrane region" description="Helical" evidence="10">
    <location>
        <begin position="547"/>
        <end position="571"/>
    </location>
</feature>
<dbReference type="EMBL" id="VSWD01000006">
    <property type="protein sequence ID" value="KAK3100260.1"/>
    <property type="molecule type" value="Genomic_DNA"/>
</dbReference>
<feature type="domain" description="EGF-like" evidence="11">
    <location>
        <begin position="293"/>
        <end position="329"/>
    </location>
</feature>
<evidence type="ECO:0000313" key="14">
    <source>
        <dbReference type="Proteomes" id="UP001186944"/>
    </source>
</evidence>
<dbReference type="GO" id="GO:0032991">
    <property type="term" value="C:protein-containing complex"/>
    <property type="evidence" value="ECO:0007669"/>
    <property type="project" value="TreeGrafter"/>
</dbReference>
<dbReference type="Pfam" id="PF01414">
    <property type="entry name" value="DSL"/>
    <property type="match status" value="1"/>
</dbReference>
<feature type="domain" description="EGF-like" evidence="11">
    <location>
        <begin position="211"/>
        <end position="249"/>
    </location>
</feature>
<dbReference type="GO" id="GO:0005886">
    <property type="term" value="C:plasma membrane"/>
    <property type="evidence" value="ECO:0007669"/>
    <property type="project" value="TreeGrafter"/>
</dbReference>
<dbReference type="GO" id="GO:0045197">
    <property type="term" value="P:establishment or maintenance of epithelial cell apical/basal polarity"/>
    <property type="evidence" value="ECO:0007669"/>
    <property type="project" value="TreeGrafter"/>
</dbReference>
<feature type="disulfide bond" evidence="7">
    <location>
        <begin position="319"/>
        <end position="328"/>
    </location>
</feature>
<keyword evidence="9 10" id="KW-0812">Transmembrane</keyword>
<dbReference type="SMART" id="SM00051">
    <property type="entry name" value="DSL"/>
    <property type="match status" value="1"/>
</dbReference>
<dbReference type="GO" id="GO:0030154">
    <property type="term" value="P:cell differentiation"/>
    <property type="evidence" value="ECO:0007669"/>
    <property type="project" value="UniProtKB-KW"/>
</dbReference>
<protein>
    <recommendedName>
        <fullName evidence="9">Delta-like protein</fullName>
    </recommendedName>
</protein>
<dbReference type="Gene3D" id="2.10.25.140">
    <property type="match status" value="1"/>
</dbReference>
<keyword evidence="1 9" id="KW-0217">Developmental protein</keyword>
<dbReference type="SMART" id="SM00179">
    <property type="entry name" value="EGF_CA"/>
    <property type="match status" value="3"/>
</dbReference>
<dbReference type="FunFam" id="2.10.25.140:FF:000001">
    <property type="entry name" value="Delta-like protein"/>
    <property type="match status" value="1"/>
</dbReference>
<keyword evidence="9 10" id="KW-1133">Transmembrane helix</keyword>
<comment type="caution">
    <text evidence="7">Lacks conserved residue(s) required for the propagation of feature annotation.</text>
</comment>
<keyword evidence="2 7" id="KW-0245">EGF-like domain</keyword>
<dbReference type="PROSITE" id="PS01186">
    <property type="entry name" value="EGF_2"/>
    <property type="match status" value="2"/>
</dbReference>
<feature type="disulfide bond" evidence="7">
    <location>
        <begin position="362"/>
        <end position="371"/>
    </location>
</feature>
<evidence type="ECO:0000256" key="1">
    <source>
        <dbReference type="ARBA" id="ARBA00022473"/>
    </source>
</evidence>
<dbReference type="GO" id="GO:0005509">
    <property type="term" value="F:calcium ion binding"/>
    <property type="evidence" value="ECO:0007669"/>
    <property type="project" value="InterPro"/>
</dbReference>
<dbReference type="InterPro" id="IPR051022">
    <property type="entry name" value="Notch_Cell-Fate_Det"/>
</dbReference>
<feature type="disulfide bond" evidence="8">
    <location>
        <begin position="198"/>
        <end position="207"/>
    </location>
</feature>
<dbReference type="Gene3D" id="2.10.25.10">
    <property type="entry name" value="Laminin"/>
    <property type="match status" value="4"/>
</dbReference>
<evidence type="ECO:0000256" key="8">
    <source>
        <dbReference type="PROSITE-ProRule" id="PRU00377"/>
    </source>
</evidence>
<gene>
    <name evidence="13" type="ORF">FSP39_017060</name>
</gene>
<dbReference type="PROSITE" id="PS50026">
    <property type="entry name" value="EGF_3"/>
    <property type="match status" value="4"/>
</dbReference>
<dbReference type="InterPro" id="IPR001881">
    <property type="entry name" value="EGF-like_Ca-bd_dom"/>
</dbReference>
<name>A0AA88YEX4_PINIB</name>
<keyword evidence="6 7" id="KW-1015">Disulfide bond</keyword>
<evidence type="ECO:0000256" key="9">
    <source>
        <dbReference type="RuleBase" id="RU280815"/>
    </source>
</evidence>
<organism evidence="13 14">
    <name type="scientific">Pinctada imbricata</name>
    <name type="common">Atlantic pearl-oyster</name>
    <name type="synonym">Pinctada martensii</name>
    <dbReference type="NCBI Taxonomy" id="66713"/>
    <lineage>
        <taxon>Eukaryota</taxon>
        <taxon>Metazoa</taxon>
        <taxon>Spiralia</taxon>
        <taxon>Lophotrochozoa</taxon>
        <taxon>Mollusca</taxon>
        <taxon>Bivalvia</taxon>
        <taxon>Autobranchia</taxon>
        <taxon>Pteriomorphia</taxon>
        <taxon>Pterioida</taxon>
        <taxon>Pterioidea</taxon>
        <taxon>Pteriidae</taxon>
        <taxon>Pinctada</taxon>
    </lineage>
</organism>
<dbReference type="SUPFAM" id="SSF57196">
    <property type="entry name" value="EGF/Laminin"/>
    <property type="match status" value="4"/>
</dbReference>
<keyword evidence="5" id="KW-0221">Differentiation</keyword>
<dbReference type="PROSITE" id="PS51051">
    <property type="entry name" value="DSL"/>
    <property type="match status" value="1"/>
</dbReference>
<dbReference type="PANTHER" id="PTHR24049">
    <property type="entry name" value="CRUMBS FAMILY MEMBER"/>
    <property type="match status" value="1"/>
</dbReference>
<keyword evidence="4 9" id="KW-0677">Repeat</keyword>
<dbReference type="Proteomes" id="UP001186944">
    <property type="component" value="Unassembled WGS sequence"/>
</dbReference>
<comment type="subcellular location">
    <subcellularLocation>
        <location evidence="9">Membrane</location>
        <topology evidence="9">Single-pass type I membrane protein</topology>
    </subcellularLocation>
</comment>
<evidence type="ECO:0000256" key="3">
    <source>
        <dbReference type="ARBA" id="ARBA00022729"/>
    </source>
</evidence>
<feature type="domain" description="EGF-like" evidence="11">
    <location>
        <begin position="330"/>
        <end position="372"/>
    </location>
</feature>
<keyword evidence="9 10" id="KW-0472">Membrane</keyword>
<dbReference type="AlphaFoldDB" id="A0AA88YEX4"/>
<dbReference type="PANTHER" id="PTHR24049:SF22">
    <property type="entry name" value="DROSOPHILA CRUMBS HOMOLOG"/>
    <property type="match status" value="1"/>
</dbReference>
<keyword evidence="3 9" id="KW-0732">Signal</keyword>
<dbReference type="SMART" id="SM00181">
    <property type="entry name" value="EGF"/>
    <property type="match status" value="4"/>
</dbReference>
<accession>A0AA88YEX4</accession>
<comment type="caution">
    <text evidence="13">The sequence shown here is derived from an EMBL/GenBank/DDBJ whole genome shotgun (WGS) entry which is preliminary data.</text>
</comment>
<dbReference type="GO" id="GO:0007154">
    <property type="term" value="P:cell communication"/>
    <property type="evidence" value="ECO:0007669"/>
    <property type="project" value="InterPro"/>
</dbReference>
<dbReference type="PROSITE" id="PS00022">
    <property type="entry name" value="EGF_1"/>
    <property type="match status" value="4"/>
</dbReference>
<evidence type="ECO:0000256" key="2">
    <source>
        <dbReference type="ARBA" id="ARBA00022536"/>
    </source>
</evidence>
<evidence type="ECO:0000256" key="7">
    <source>
        <dbReference type="PROSITE-ProRule" id="PRU00076"/>
    </source>
</evidence>
<feature type="disulfide bond" evidence="8">
    <location>
        <begin position="177"/>
        <end position="189"/>
    </location>
</feature>
<comment type="function">
    <text evidence="9">Putative Notch ligand involved in the mediation of Notch signaling.</text>
</comment>
<evidence type="ECO:0000256" key="10">
    <source>
        <dbReference type="SAM" id="Phobius"/>
    </source>
</evidence>
<feature type="domain" description="EGF-like" evidence="11">
    <location>
        <begin position="252"/>
        <end position="288"/>
    </location>
</feature>
<dbReference type="InterPro" id="IPR000742">
    <property type="entry name" value="EGF"/>
</dbReference>
<reference evidence="13" key="1">
    <citation type="submission" date="2019-08" db="EMBL/GenBank/DDBJ databases">
        <title>The improved chromosome-level genome for the pearl oyster Pinctada fucata martensii using PacBio sequencing and Hi-C.</title>
        <authorList>
            <person name="Zheng Z."/>
        </authorList>
    </citation>
    <scope>NUCLEOTIDE SEQUENCE</scope>
    <source>
        <strain evidence="13">ZZ-2019</strain>
        <tissue evidence="13">Adductor muscle</tissue>
    </source>
</reference>
<dbReference type="GO" id="GO:0007157">
    <property type="term" value="P:heterophilic cell-cell adhesion via plasma membrane cell adhesion molecules"/>
    <property type="evidence" value="ECO:0007669"/>
    <property type="project" value="TreeGrafter"/>
</dbReference>
<evidence type="ECO:0000259" key="11">
    <source>
        <dbReference type="PROSITE" id="PS50026"/>
    </source>
</evidence>